<gene>
    <name evidence="8" type="ORF">LY90DRAFT_670167</name>
</gene>
<comment type="caution">
    <text evidence="8">The sequence shown here is derived from an EMBL/GenBank/DDBJ whole genome shotgun (WGS) entry which is preliminary data.</text>
</comment>
<keyword evidence="2 5" id="KW-0645">Protease</keyword>
<comment type="similarity">
    <text evidence="1 5">Belongs to the peptidase S8 family.</text>
</comment>
<dbReference type="PROSITE" id="PS51892">
    <property type="entry name" value="SUBTILASE"/>
    <property type="match status" value="1"/>
</dbReference>
<dbReference type="OrthoDB" id="206201at2759"/>
<feature type="active site" description="Charge relay system" evidence="5">
    <location>
        <position position="482"/>
    </location>
</feature>
<dbReference type="InterPro" id="IPR015500">
    <property type="entry name" value="Peptidase_S8_subtilisin-rel"/>
</dbReference>
<evidence type="ECO:0000256" key="6">
    <source>
        <dbReference type="SAM" id="SignalP"/>
    </source>
</evidence>
<feature type="active site" description="Charge relay system" evidence="5">
    <location>
        <position position="313"/>
    </location>
</feature>
<sequence>MNSFSLLYIFVAFINYSLVVLAKNHYYIISIRRNESDIEYDKSTKNIQYAIDNFVNDRMNDIYNIIYENENTYTLDNGKKDSKLEELKLYKLEKRSNYRKRLIFKDRNRVKDYKTNGNKRSVDTNEVEEIEIESDLVSPICPILNYYAVRAYLSDNIVDIVKQIPNVIAVERSKKLKNASQYNYFDIKQIKKETHWSDVSVQENNYHINDHFTHLSILSQDKYTESDDSNYDFNYYYPSTAGKGIDVFLIDNGLWINNNDFDTYEGTKDQRTITCDAVISNGIISPTEDKSKCIIKETRTDRTLSDGSFYPEHGVMTSSVVGGTTYGVAKKANIHMIATEYETIDDLAAFDFIKQKGKPHKTVINISRSGEEEFSDSIQNKINELTDYGIIIFVAAGNDSSDCCEINENYFGLSKYSHLYGSYENVITVGALEFTRERNKKDISRAYYSNYGPCVDVYAPGKVIAADSYKGYSNFTLAEGTSFATPIVTGVAATLMSEHPEIDFTYQSMKKLLIDMSIKDVIDYLPSGTPNHLINNGKHTIYEPFKCNDPSGKYNCKSDCCGKNGRCVDIDSYSTEECIIENGCQTKYGKCLNLNYEDPKFTKEERKLVVVHRCKEELKPFEKCMFITVNRFYRPIISPDRIDGFCVDFRKYHCQNFYYEPYKYAPSCEEAQNYEYFTYLDREYEEEENIMMDNYVPIPSRELIINSLFCARDYRNGKEELCSAAKVLYTSKEEKFRIENCYSEECRQSYLEFVNYQIRSNERMGYRTKDLVELRDYLNSEECLSAKLNYINYYK</sequence>
<dbReference type="Pfam" id="PF00082">
    <property type="entry name" value="Peptidase_S8"/>
    <property type="match status" value="1"/>
</dbReference>
<keyword evidence="9" id="KW-1185">Reference proteome</keyword>
<dbReference type="Proteomes" id="UP000193920">
    <property type="component" value="Unassembled WGS sequence"/>
</dbReference>
<dbReference type="Gene3D" id="3.40.50.200">
    <property type="entry name" value="Peptidase S8/S53 domain"/>
    <property type="match status" value="1"/>
</dbReference>
<accession>A0A1Y2D567</accession>
<keyword evidence="3 5" id="KW-0378">Hydrolase</keyword>
<dbReference type="GO" id="GO:0006508">
    <property type="term" value="P:proteolysis"/>
    <property type="evidence" value="ECO:0007669"/>
    <property type="project" value="UniProtKB-KW"/>
</dbReference>
<feature type="signal peptide" evidence="6">
    <location>
        <begin position="1"/>
        <end position="22"/>
    </location>
</feature>
<keyword evidence="4 5" id="KW-0720">Serine protease</keyword>
<feature type="active site" description="Charge relay system" evidence="5">
    <location>
        <position position="251"/>
    </location>
</feature>
<dbReference type="GO" id="GO:0005615">
    <property type="term" value="C:extracellular space"/>
    <property type="evidence" value="ECO:0007669"/>
    <property type="project" value="TreeGrafter"/>
</dbReference>
<evidence type="ECO:0000256" key="5">
    <source>
        <dbReference type="PROSITE-ProRule" id="PRU01240"/>
    </source>
</evidence>
<proteinExistence type="inferred from homology"/>
<evidence type="ECO:0000313" key="9">
    <source>
        <dbReference type="Proteomes" id="UP000193920"/>
    </source>
</evidence>
<evidence type="ECO:0000259" key="7">
    <source>
        <dbReference type="Pfam" id="PF00082"/>
    </source>
</evidence>
<evidence type="ECO:0000256" key="3">
    <source>
        <dbReference type="ARBA" id="ARBA00022801"/>
    </source>
</evidence>
<evidence type="ECO:0000256" key="2">
    <source>
        <dbReference type="ARBA" id="ARBA00022670"/>
    </source>
</evidence>
<dbReference type="PRINTS" id="PR00723">
    <property type="entry name" value="SUBTILISIN"/>
</dbReference>
<dbReference type="AlphaFoldDB" id="A0A1Y2D567"/>
<dbReference type="InterPro" id="IPR000209">
    <property type="entry name" value="Peptidase_S8/S53_dom"/>
</dbReference>
<name>A0A1Y2D567_9FUNG</name>
<dbReference type="EMBL" id="MCOG01000087">
    <property type="protein sequence ID" value="ORY54236.1"/>
    <property type="molecule type" value="Genomic_DNA"/>
</dbReference>
<keyword evidence="6" id="KW-0732">Signal</keyword>
<reference evidence="8 9" key="1">
    <citation type="submission" date="2016-08" db="EMBL/GenBank/DDBJ databases">
        <title>A Parts List for Fungal Cellulosomes Revealed by Comparative Genomics.</title>
        <authorList>
            <consortium name="DOE Joint Genome Institute"/>
            <person name="Haitjema C.H."/>
            <person name="Gilmore S.P."/>
            <person name="Henske J.K."/>
            <person name="Solomon K.V."/>
            <person name="De Groot R."/>
            <person name="Kuo A."/>
            <person name="Mondo S.J."/>
            <person name="Salamov A.A."/>
            <person name="Labutti K."/>
            <person name="Zhao Z."/>
            <person name="Chiniquy J."/>
            <person name="Barry K."/>
            <person name="Brewer H.M."/>
            <person name="Purvine S.O."/>
            <person name="Wright A.T."/>
            <person name="Boxma B."/>
            <person name="Van Alen T."/>
            <person name="Hackstein J.H."/>
            <person name="Baker S.E."/>
            <person name="Grigoriev I.V."/>
            <person name="O'Malley M.A."/>
        </authorList>
    </citation>
    <scope>NUCLEOTIDE SEQUENCE [LARGE SCALE GENOMIC DNA]</scope>
    <source>
        <strain evidence="8 9">G1</strain>
    </source>
</reference>
<dbReference type="InterPro" id="IPR050131">
    <property type="entry name" value="Peptidase_S8_subtilisin-like"/>
</dbReference>
<dbReference type="GO" id="GO:0004252">
    <property type="term" value="F:serine-type endopeptidase activity"/>
    <property type="evidence" value="ECO:0007669"/>
    <property type="project" value="UniProtKB-UniRule"/>
</dbReference>
<organism evidence="8 9">
    <name type="scientific">Neocallimastix californiae</name>
    <dbReference type="NCBI Taxonomy" id="1754190"/>
    <lineage>
        <taxon>Eukaryota</taxon>
        <taxon>Fungi</taxon>
        <taxon>Fungi incertae sedis</taxon>
        <taxon>Chytridiomycota</taxon>
        <taxon>Chytridiomycota incertae sedis</taxon>
        <taxon>Neocallimastigomycetes</taxon>
        <taxon>Neocallimastigales</taxon>
        <taxon>Neocallimastigaceae</taxon>
        <taxon>Neocallimastix</taxon>
    </lineage>
</organism>
<dbReference type="PROSITE" id="PS00138">
    <property type="entry name" value="SUBTILASE_SER"/>
    <property type="match status" value="1"/>
</dbReference>
<protein>
    <submittedName>
        <fullName evidence="8">Subtilisin-like protein</fullName>
    </submittedName>
</protein>
<evidence type="ECO:0000256" key="1">
    <source>
        <dbReference type="ARBA" id="ARBA00011073"/>
    </source>
</evidence>
<evidence type="ECO:0000313" key="8">
    <source>
        <dbReference type="EMBL" id="ORY54236.1"/>
    </source>
</evidence>
<feature type="domain" description="Peptidase S8/S53" evidence="7">
    <location>
        <begin position="242"/>
        <end position="517"/>
    </location>
</feature>
<dbReference type="PANTHER" id="PTHR43806:SF11">
    <property type="entry name" value="CEREVISIN-RELATED"/>
    <property type="match status" value="1"/>
</dbReference>
<dbReference type="STRING" id="1754190.A0A1Y2D567"/>
<dbReference type="PANTHER" id="PTHR43806">
    <property type="entry name" value="PEPTIDASE S8"/>
    <property type="match status" value="1"/>
</dbReference>
<evidence type="ECO:0000256" key="4">
    <source>
        <dbReference type="ARBA" id="ARBA00022825"/>
    </source>
</evidence>
<dbReference type="InterPro" id="IPR023828">
    <property type="entry name" value="Peptidase_S8_Ser-AS"/>
</dbReference>
<feature type="chain" id="PRO_5013322359" evidence="6">
    <location>
        <begin position="23"/>
        <end position="795"/>
    </location>
</feature>
<dbReference type="InterPro" id="IPR036852">
    <property type="entry name" value="Peptidase_S8/S53_dom_sf"/>
</dbReference>
<dbReference type="SUPFAM" id="SSF52743">
    <property type="entry name" value="Subtilisin-like"/>
    <property type="match status" value="1"/>
</dbReference>